<reference evidence="8" key="1">
    <citation type="submission" date="2015-05" db="EMBL/GenBank/DDBJ databases">
        <authorList>
            <person name="Rovetto F."/>
            <person name="Cocolin L."/>
            <person name="Illeghems K."/>
            <person name="Van Nieuwerburgh F."/>
            <person name="Houf K."/>
        </authorList>
    </citation>
    <scope>NUCLEOTIDE SEQUENCE [LARGE SCALE GENOMIC DNA]</scope>
    <source>
        <strain evidence="8">DU22</strain>
    </source>
</reference>
<dbReference type="SMART" id="SM00283">
    <property type="entry name" value="MA"/>
    <property type="match status" value="1"/>
</dbReference>
<dbReference type="GO" id="GO:0006935">
    <property type="term" value="P:chemotaxis"/>
    <property type="evidence" value="ECO:0007669"/>
    <property type="project" value="UniProtKB-KW"/>
</dbReference>
<dbReference type="AlphaFoldDB" id="A0A1C0B7W0"/>
<evidence type="ECO:0000313" key="7">
    <source>
        <dbReference type="EMBL" id="OCL99695.1"/>
    </source>
</evidence>
<dbReference type="PANTHER" id="PTHR43531:SF11">
    <property type="entry name" value="METHYL-ACCEPTING CHEMOTAXIS PROTEIN 3"/>
    <property type="match status" value="1"/>
</dbReference>
<evidence type="ECO:0000256" key="4">
    <source>
        <dbReference type="SAM" id="Coils"/>
    </source>
</evidence>
<dbReference type="GO" id="GO:0005886">
    <property type="term" value="C:plasma membrane"/>
    <property type="evidence" value="ECO:0007669"/>
    <property type="project" value="TreeGrafter"/>
</dbReference>
<feature type="coiled-coil region" evidence="4">
    <location>
        <begin position="809"/>
        <end position="836"/>
    </location>
</feature>
<evidence type="ECO:0000256" key="1">
    <source>
        <dbReference type="ARBA" id="ARBA00022500"/>
    </source>
</evidence>
<dbReference type="EMBL" id="LCUJ01000002">
    <property type="protein sequence ID" value="OCL99695.1"/>
    <property type="molecule type" value="Genomic_DNA"/>
</dbReference>
<keyword evidence="1" id="KW-0145">Chemotaxis</keyword>
<keyword evidence="4" id="KW-0175">Coiled coil</keyword>
<gene>
    <name evidence="7" type="primary">tap_5</name>
    <name evidence="7" type="ORF">AAX29_00745</name>
</gene>
<dbReference type="PANTHER" id="PTHR43531">
    <property type="entry name" value="PROTEIN ICFG"/>
    <property type="match status" value="1"/>
</dbReference>
<evidence type="ECO:0000256" key="5">
    <source>
        <dbReference type="SAM" id="Phobius"/>
    </source>
</evidence>
<dbReference type="Pfam" id="PF08376">
    <property type="entry name" value="NIT"/>
    <property type="match status" value="1"/>
</dbReference>
<evidence type="ECO:0000256" key="3">
    <source>
        <dbReference type="PROSITE-ProRule" id="PRU00284"/>
    </source>
</evidence>
<feature type="domain" description="Methyl-accepting transducer" evidence="6">
    <location>
        <begin position="595"/>
        <end position="824"/>
    </location>
</feature>
<dbReference type="Pfam" id="PF00015">
    <property type="entry name" value="MCPsignal"/>
    <property type="match status" value="1"/>
</dbReference>
<evidence type="ECO:0000259" key="6">
    <source>
        <dbReference type="PROSITE" id="PS50111"/>
    </source>
</evidence>
<keyword evidence="5" id="KW-0472">Membrane</keyword>
<protein>
    <submittedName>
        <fullName evidence="7">Methyl-accepting chemotaxis protein IV</fullName>
    </submittedName>
</protein>
<comment type="caution">
    <text evidence="7">The sequence shown here is derived from an EMBL/GenBank/DDBJ whole genome shotgun (WGS) entry which is preliminary data.</text>
</comment>
<dbReference type="OrthoDB" id="5349185at2"/>
<dbReference type="InterPro" id="IPR051310">
    <property type="entry name" value="MCP_chemotaxis"/>
</dbReference>
<sequence length="857" mass="98021">MKNLKLRNKIFLILVLPMMAIFMFTSILVVEKLEKVNDMNKTSSYINFTVEVQKFLTNLQKEREIAISYIDNYGSNKELFENQITNSNNAQKDLELFIANFGLIKNDNNLLEKIEILRSNLEQLNTKREDSLKLSIDSKNLELFYDETIINLISFFDELLIYSNSKELLKSSQTYISIISLVEKLYQEKNLVKVIFKQQHISNEDYNKFIALLTFQDAENLEFTRNLTKNQEEYYARKTNNASFENINKLREVIFLKAKKNELVNSMREYFGYGGLIHSYKDFILTNDENILNQIQRNHTRILRFIKEYKKLEYLKEEEELLNDIQSAIDIYMEKVFSNSFLEDTKELDKKTLRAFELLSKNIYGADLRKWTDNSNEKILVFEEIKDKILKDTLIYINNNVKELDTQIVVFLVSIIALILIIFLVIMIMTNNVTKSIKKFENNLHQFFSFSMKEKDEIKLNKLEGKDEFALMTKNMNEQVLKIEKISNNDKQVIVEITKIMENVNKGFFEHSIDIKSSTKELQSLVNIINKMLESTRTKLDSVNHLLNNYSEGNYKFKLEDEDIANMQGDFGVLYKSTSFLGETTSSLIAMINSAGNNLEESTKILANSSNELAISSSNQASSLQQTSSSLEQITQNLIKNNANMNQMKEISDELNSASKVGNSSAQQTFISMDEISKKVNAINEAITVIDQIAFQTNILSLNAAVEAATAGEAGKGFAVVAQEVRNLATKSADAAKEIKDLVESANIEAGDGKNIADEMIKGYENLDLKISETKDIIDNIAKFSKEQEIAISQINTTVSNLDLTTQVNAKTALKIDSLSNEVSNLSDELLQITSKSKIDKIYNKVAKKMKKSNKQE</sequence>
<organism evidence="7 8">
    <name type="scientific">Aliarcobacter thereius</name>
    <dbReference type="NCBI Taxonomy" id="544718"/>
    <lineage>
        <taxon>Bacteria</taxon>
        <taxon>Pseudomonadati</taxon>
        <taxon>Campylobacterota</taxon>
        <taxon>Epsilonproteobacteria</taxon>
        <taxon>Campylobacterales</taxon>
        <taxon>Arcobacteraceae</taxon>
        <taxon>Aliarcobacter</taxon>
    </lineage>
</organism>
<dbReference type="InterPro" id="IPR004089">
    <property type="entry name" value="MCPsignal_dom"/>
</dbReference>
<dbReference type="PATRIC" id="fig|544718.51.peg.726"/>
<feature type="transmembrane region" description="Helical" evidence="5">
    <location>
        <begin position="12"/>
        <end position="30"/>
    </location>
</feature>
<dbReference type="PROSITE" id="PS50111">
    <property type="entry name" value="CHEMOTAXIS_TRANSDUC_2"/>
    <property type="match status" value="1"/>
</dbReference>
<dbReference type="InterPro" id="IPR013587">
    <property type="entry name" value="Nitrate/nitrite_sensing"/>
</dbReference>
<proteinExistence type="inferred from homology"/>
<accession>A0A1C0B7W0</accession>
<evidence type="ECO:0000256" key="2">
    <source>
        <dbReference type="ARBA" id="ARBA00029447"/>
    </source>
</evidence>
<dbReference type="RefSeq" id="WP_066185675.1">
    <property type="nucleotide sequence ID" value="NZ_LCUJ01000002.1"/>
</dbReference>
<keyword evidence="5" id="KW-0812">Transmembrane</keyword>
<dbReference type="Gene3D" id="1.20.120.1530">
    <property type="match status" value="1"/>
</dbReference>
<keyword evidence="5" id="KW-1133">Transmembrane helix</keyword>
<dbReference type="Gene3D" id="1.10.287.950">
    <property type="entry name" value="Methyl-accepting chemotaxis protein"/>
    <property type="match status" value="1"/>
</dbReference>
<dbReference type="STRING" id="544718.AAX25_00339"/>
<dbReference type="GO" id="GO:0007165">
    <property type="term" value="P:signal transduction"/>
    <property type="evidence" value="ECO:0007669"/>
    <property type="project" value="UniProtKB-KW"/>
</dbReference>
<keyword evidence="3" id="KW-0807">Transducer</keyword>
<evidence type="ECO:0000313" key="8">
    <source>
        <dbReference type="Proteomes" id="UP000093281"/>
    </source>
</evidence>
<dbReference type="Proteomes" id="UP000093281">
    <property type="component" value="Unassembled WGS sequence"/>
</dbReference>
<comment type="similarity">
    <text evidence="2">Belongs to the methyl-accepting chemotaxis (MCP) protein family.</text>
</comment>
<name>A0A1C0B7W0_9BACT</name>
<dbReference type="GO" id="GO:0004888">
    <property type="term" value="F:transmembrane signaling receptor activity"/>
    <property type="evidence" value="ECO:0007669"/>
    <property type="project" value="TreeGrafter"/>
</dbReference>
<feature type="transmembrane region" description="Helical" evidence="5">
    <location>
        <begin position="408"/>
        <end position="429"/>
    </location>
</feature>
<dbReference type="SUPFAM" id="SSF58104">
    <property type="entry name" value="Methyl-accepting chemotaxis protein (MCP) signaling domain"/>
    <property type="match status" value="1"/>
</dbReference>
<feature type="coiled-coil region" evidence="4">
    <location>
        <begin position="104"/>
        <end position="134"/>
    </location>
</feature>